<evidence type="ECO:0000256" key="9">
    <source>
        <dbReference type="SAM" id="Phobius"/>
    </source>
</evidence>
<keyword evidence="8" id="KW-0175">Coiled coil</keyword>
<dbReference type="PANTHER" id="PTHR32089:SF119">
    <property type="entry name" value="METHYL-ACCEPTING CHEMOTAXIS PROTEIN CTPL"/>
    <property type="match status" value="1"/>
</dbReference>
<evidence type="ECO:0000256" key="7">
    <source>
        <dbReference type="PROSITE-ProRule" id="PRU00284"/>
    </source>
</evidence>
<evidence type="ECO:0000259" key="11">
    <source>
        <dbReference type="PROSITE" id="PS50885"/>
    </source>
</evidence>
<feature type="domain" description="Methyl-accepting transducer" evidence="10">
    <location>
        <begin position="377"/>
        <end position="613"/>
    </location>
</feature>
<evidence type="ECO:0000259" key="10">
    <source>
        <dbReference type="PROSITE" id="PS50111"/>
    </source>
</evidence>
<keyword evidence="3 9" id="KW-1133">Transmembrane helix</keyword>
<gene>
    <name evidence="12" type="ORF">L2740_06460</name>
</gene>
<proteinExistence type="inferred from homology"/>
<keyword evidence="4 9" id="KW-0472">Membrane</keyword>
<dbReference type="Pfam" id="PF00672">
    <property type="entry name" value="HAMP"/>
    <property type="match status" value="1"/>
</dbReference>
<dbReference type="PROSITE" id="PS50111">
    <property type="entry name" value="CHEMOTAXIS_TRANSDUC_2"/>
    <property type="match status" value="1"/>
</dbReference>
<evidence type="ECO:0000256" key="3">
    <source>
        <dbReference type="ARBA" id="ARBA00022989"/>
    </source>
</evidence>
<keyword evidence="2 9" id="KW-0812">Transmembrane</keyword>
<evidence type="ECO:0000256" key="2">
    <source>
        <dbReference type="ARBA" id="ARBA00022692"/>
    </source>
</evidence>
<dbReference type="CDD" id="cd06225">
    <property type="entry name" value="HAMP"/>
    <property type="match status" value="1"/>
</dbReference>
<comment type="caution">
    <text evidence="12">The sequence shown here is derived from an EMBL/GenBank/DDBJ whole genome shotgun (WGS) entry which is preliminary data.</text>
</comment>
<sequence length="649" mass="72295">MKISTLSLSASALLLLIAALLAGVVFWSSDKRQSIEQQTIQLQQIQTLFLVEVRRDLDSYLSTGDAGQLERAKLNLISIQSQINQQHDLDITEIQSSIDNFINALDKDYRAAGKLAGNPRQLLAHAESEMIDNNRRLAEYAFQGQSEHPSLAEQYLALTSQLPPIIYGLSQVSAGYLIDKEQRLKSILATLINELEAWHDKLDALVLIGMYETIEADEFALGDDEAEQIEIGESYRNELLSLSNRYNKEVANTHALLIENQRTQQALIEDVAVIEKQLLDLGQQQEKQNQLLKKELMIAIYTMVSVLIVFAIGYLVLQQRRVIKPLKHLNTAFSKLSESNSRERLAIQRRCETGQIAGHFNQLLHRFEQEDEQQRQQISLVSQSLSQLVERINHISVSTEQTQSIVLTAQSQTEHIRVLAKDVSQTTDQVEKSAQQTMVQMQQSQQESQAVLDATEETQTAVQHCHQSLASLTTSVSDVSRIIDVIGNIAEQTNLLALNAAIEAARAGEQGRGFAVVAEEVRNLSQRTQVSLKEIMQILNQLTQANGDLELRVQGIEEATQAQKSRAQSLWQAAQSVQSQASEMVSTAQQGANSTLEQVAHLDEFVVAMQSLKEHAQASSEQSEVIAQEVQQSVENIEVSLGIHTIKAA</sequence>
<feature type="coiled-coil region" evidence="8">
    <location>
        <begin position="532"/>
        <end position="559"/>
    </location>
</feature>
<dbReference type="GO" id="GO:0007165">
    <property type="term" value="P:signal transduction"/>
    <property type="evidence" value="ECO:0007669"/>
    <property type="project" value="UniProtKB-KW"/>
</dbReference>
<comment type="subcellular location">
    <subcellularLocation>
        <location evidence="1">Membrane</location>
        <topology evidence="1">Multi-pass membrane protein</topology>
    </subcellularLocation>
</comment>
<dbReference type="SMART" id="SM00283">
    <property type="entry name" value="MA"/>
    <property type="match status" value="1"/>
</dbReference>
<dbReference type="PANTHER" id="PTHR32089">
    <property type="entry name" value="METHYL-ACCEPTING CHEMOTAXIS PROTEIN MCPB"/>
    <property type="match status" value="1"/>
</dbReference>
<dbReference type="AlphaFoldDB" id="A0A9X1ZEZ0"/>
<dbReference type="EMBL" id="JAKILB010000003">
    <property type="protein sequence ID" value="MCL1138190.1"/>
    <property type="molecule type" value="Genomic_DNA"/>
</dbReference>
<dbReference type="Proteomes" id="UP001139293">
    <property type="component" value="Unassembled WGS sequence"/>
</dbReference>
<organism evidence="12 13">
    <name type="scientific">Shewanella pneumatophori</name>
    <dbReference type="NCBI Taxonomy" id="314092"/>
    <lineage>
        <taxon>Bacteria</taxon>
        <taxon>Pseudomonadati</taxon>
        <taxon>Pseudomonadota</taxon>
        <taxon>Gammaproteobacteria</taxon>
        <taxon>Alteromonadales</taxon>
        <taxon>Shewanellaceae</taxon>
        <taxon>Shewanella</taxon>
    </lineage>
</organism>
<dbReference type="SMART" id="SM00304">
    <property type="entry name" value="HAMP"/>
    <property type="match status" value="2"/>
</dbReference>
<comment type="similarity">
    <text evidence="6">Belongs to the methyl-accepting chemotaxis (MCP) protein family.</text>
</comment>
<protein>
    <submittedName>
        <fullName evidence="12">Methyl-accepting chemotaxis protein</fullName>
    </submittedName>
</protein>
<evidence type="ECO:0000256" key="6">
    <source>
        <dbReference type="ARBA" id="ARBA00029447"/>
    </source>
</evidence>
<accession>A0A9X1ZEZ0</accession>
<dbReference type="SUPFAM" id="SSF58104">
    <property type="entry name" value="Methyl-accepting chemotaxis protein (MCP) signaling domain"/>
    <property type="match status" value="1"/>
</dbReference>
<evidence type="ECO:0000313" key="12">
    <source>
        <dbReference type="EMBL" id="MCL1138190.1"/>
    </source>
</evidence>
<evidence type="ECO:0000313" key="13">
    <source>
        <dbReference type="Proteomes" id="UP001139293"/>
    </source>
</evidence>
<evidence type="ECO:0000256" key="1">
    <source>
        <dbReference type="ARBA" id="ARBA00004141"/>
    </source>
</evidence>
<evidence type="ECO:0000256" key="5">
    <source>
        <dbReference type="ARBA" id="ARBA00023224"/>
    </source>
</evidence>
<dbReference type="Gene3D" id="6.10.340.10">
    <property type="match status" value="1"/>
</dbReference>
<dbReference type="Pfam" id="PF00015">
    <property type="entry name" value="MCPsignal"/>
    <property type="match status" value="1"/>
</dbReference>
<dbReference type="InterPro" id="IPR003660">
    <property type="entry name" value="HAMP_dom"/>
</dbReference>
<dbReference type="PROSITE" id="PS50885">
    <property type="entry name" value="HAMP"/>
    <property type="match status" value="1"/>
</dbReference>
<feature type="domain" description="HAMP" evidence="11">
    <location>
        <begin position="320"/>
        <end position="372"/>
    </location>
</feature>
<dbReference type="GO" id="GO:0006935">
    <property type="term" value="P:chemotaxis"/>
    <property type="evidence" value="ECO:0007669"/>
    <property type="project" value="UniProtKB-ARBA"/>
</dbReference>
<keyword evidence="13" id="KW-1185">Reference proteome</keyword>
<name>A0A9X1ZEZ0_9GAMM</name>
<dbReference type="RefSeq" id="WP_248949275.1">
    <property type="nucleotide sequence ID" value="NZ_JAKILB010000003.1"/>
</dbReference>
<evidence type="ECO:0000256" key="8">
    <source>
        <dbReference type="SAM" id="Coils"/>
    </source>
</evidence>
<dbReference type="Gene3D" id="1.10.287.950">
    <property type="entry name" value="Methyl-accepting chemotaxis protein"/>
    <property type="match status" value="1"/>
</dbReference>
<dbReference type="InterPro" id="IPR004089">
    <property type="entry name" value="MCPsignal_dom"/>
</dbReference>
<reference evidence="12" key="1">
    <citation type="submission" date="2022-01" db="EMBL/GenBank/DDBJ databases">
        <title>Whole genome-based taxonomy of the Shewanellaceae.</title>
        <authorList>
            <person name="Martin-Rodriguez A.J."/>
        </authorList>
    </citation>
    <scope>NUCLEOTIDE SEQUENCE</scope>
    <source>
        <strain evidence="12">KCTC 23973</strain>
    </source>
</reference>
<dbReference type="GO" id="GO:0016020">
    <property type="term" value="C:membrane"/>
    <property type="evidence" value="ECO:0007669"/>
    <property type="project" value="UniProtKB-SubCell"/>
</dbReference>
<keyword evidence="5 7" id="KW-0807">Transducer</keyword>
<evidence type="ECO:0000256" key="4">
    <source>
        <dbReference type="ARBA" id="ARBA00023136"/>
    </source>
</evidence>
<feature type="transmembrane region" description="Helical" evidence="9">
    <location>
        <begin position="296"/>
        <end position="317"/>
    </location>
</feature>